<dbReference type="GO" id="GO:0000160">
    <property type="term" value="P:phosphorelay signal transduction system"/>
    <property type="evidence" value="ECO:0007669"/>
    <property type="project" value="InterPro"/>
</dbReference>
<dbReference type="PANTHER" id="PTHR47691:SF3">
    <property type="entry name" value="HTH-TYPE TRANSCRIPTIONAL REGULATOR RV0890C-RELATED"/>
    <property type="match status" value="1"/>
</dbReference>
<dbReference type="PROSITE" id="PS51755">
    <property type="entry name" value="OMPR_PHOB"/>
    <property type="match status" value="1"/>
</dbReference>
<organism evidence="4 5">
    <name type="scientific">Cupriavidus nantongensis</name>
    <dbReference type="NCBI Taxonomy" id="1796606"/>
    <lineage>
        <taxon>Bacteria</taxon>
        <taxon>Pseudomonadati</taxon>
        <taxon>Pseudomonadota</taxon>
        <taxon>Betaproteobacteria</taxon>
        <taxon>Burkholderiales</taxon>
        <taxon>Burkholderiaceae</taxon>
        <taxon>Cupriavidus</taxon>
    </lineage>
</organism>
<dbReference type="PANTHER" id="PTHR47691">
    <property type="entry name" value="REGULATOR-RELATED"/>
    <property type="match status" value="1"/>
</dbReference>
<feature type="DNA-binding region" description="OmpR/PhoB-type" evidence="2">
    <location>
        <begin position="6"/>
        <end position="104"/>
    </location>
</feature>
<reference evidence="4 5" key="1">
    <citation type="submission" date="2016-03" db="EMBL/GenBank/DDBJ databases">
        <title>Complete genome sequence of a novel chlorpyrifos degrading bacterium, Cupriavidus nantongensis sp. X1.</title>
        <authorList>
            <person name="Fang L."/>
        </authorList>
    </citation>
    <scope>NUCLEOTIDE SEQUENCE [LARGE SCALE GENOMIC DNA]</scope>
    <source>
        <strain evidence="4 5">X1</strain>
    </source>
</reference>
<proteinExistence type="predicted"/>
<evidence type="ECO:0000313" key="5">
    <source>
        <dbReference type="Proteomes" id="UP000075238"/>
    </source>
</evidence>
<feature type="domain" description="OmpR/PhoB-type" evidence="3">
    <location>
        <begin position="6"/>
        <end position="104"/>
    </location>
</feature>
<keyword evidence="1 2" id="KW-0238">DNA-binding</keyword>
<accession>A0A142JSB4</accession>
<dbReference type="PRINTS" id="PR00364">
    <property type="entry name" value="DISEASERSIST"/>
</dbReference>
<dbReference type="SUPFAM" id="SSF46894">
    <property type="entry name" value="C-terminal effector domain of the bipartite response regulators"/>
    <property type="match status" value="1"/>
</dbReference>
<dbReference type="AlphaFoldDB" id="A0A142JSB4"/>
<dbReference type="InterPro" id="IPR001867">
    <property type="entry name" value="OmpR/PhoB-type_DNA-bd"/>
</dbReference>
<dbReference type="KEGG" id="cnan:A2G96_24475"/>
<dbReference type="InterPro" id="IPR003593">
    <property type="entry name" value="AAA+_ATPase"/>
</dbReference>
<dbReference type="GO" id="GO:0016887">
    <property type="term" value="F:ATP hydrolysis activity"/>
    <property type="evidence" value="ECO:0007669"/>
    <property type="project" value="InterPro"/>
</dbReference>
<dbReference type="InterPro" id="IPR049945">
    <property type="entry name" value="AAA_22"/>
</dbReference>
<dbReference type="InterPro" id="IPR036388">
    <property type="entry name" value="WH-like_DNA-bd_sf"/>
</dbReference>
<dbReference type="SMART" id="SM00382">
    <property type="entry name" value="AAA"/>
    <property type="match status" value="1"/>
</dbReference>
<dbReference type="InterPro" id="IPR011990">
    <property type="entry name" value="TPR-like_helical_dom_sf"/>
</dbReference>
<evidence type="ECO:0000313" key="4">
    <source>
        <dbReference type="EMBL" id="AMR80976.1"/>
    </source>
</evidence>
<dbReference type="Pfam" id="PF00486">
    <property type="entry name" value="Trans_reg_C"/>
    <property type="match status" value="1"/>
</dbReference>
<dbReference type="SMART" id="SM00862">
    <property type="entry name" value="Trans_reg_C"/>
    <property type="match status" value="1"/>
</dbReference>
<sequence length="953" mass="102900">MSMTTEAALHFGPFCLLPRKRILLKSGVPVRLGSRAFDLLVALAERPGEVVSNAELIARVWPKVVIESGALRVHLTELRKVLGDRRESERYIVNVPTQGYCFVAEVTHALSTANADLPATLAAIGQPAVAGNSTDALAAGPTSVTPDLPVALPLPAQLARVIGRDDVVADLARVLSSRRCVTVTGPAGMGKTTVALAAARRLSVSFGQQAVFVNLAPLNDPALVTNAVTAALGAPALDAVSMRSLIAYLRTRRVLIVLDNCEHVIDAAAELAESLLTGAPEVHLLATSREPLRIQGEWVQRLGALAVPPSLDTLDVQQALRYPSAELFVERVRASQGSFALCQADVPALVGICRALDGIPLALELAAAGVERLGMRGLYAQLGNRLAVLTRGRRTALPRHRTLRAALDWSYALLPEDERRLLRSLAVFRGRFTADGARAVAQEGLVGDTDEHLYNLVSKSLLMSDISSESVQYWLLETTREYGLAQLSACPERGEVSRLHAMHMLVMADEMERARPRQLRADWLARHAYLLDDIRLALHWCLSDGGDATLGAALAAASAPLWYALSHMAEYLGMVEQLLERMPDTGGIEPAREIALREAHGHALWNIRGAGPAAIAAFERSLEVARQASSVADQLHALWGLWLISNSIGDYGSTVRRAQEFGALVAHTGDPAHAVIHDRMMTWSMHFTGHHEQALRHAWRVLGKPVAIRLSARRSGFQFDQGVAALTALARILWIKGMPEQALEHAEAAVERAQAIDHSLSLCFAISVGCAPVAFWTGDLDRAARYTAALRHCTTEYSLTFWGCYGDGYFMVLSRSRGGGGVVELPAAWPLPLRDMLCTFDATLACADDFARAHRGLVPWSSPELLRIEGERLRDAGNLAAAAERMRSGLDQAEEQGALSLSLRCAMSLAALTAETGSIAQAHGILGAVYDRFREGFETADLRAAAALLCRLG</sequence>
<dbReference type="Gene3D" id="1.10.10.10">
    <property type="entry name" value="Winged helix-like DNA-binding domain superfamily/Winged helix DNA-binding domain"/>
    <property type="match status" value="1"/>
</dbReference>
<dbReference type="InterPro" id="IPR027417">
    <property type="entry name" value="P-loop_NTPase"/>
</dbReference>
<name>A0A142JSB4_9BURK</name>
<dbReference type="Pfam" id="PF13401">
    <property type="entry name" value="AAA_22"/>
    <property type="match status" value="1"/>
</dbReference>
<dbReference type="SUPFAM" id="SSF52540">
    <property type="entry name" value="P-loop containing nucleoside triphosphate hydrolases"/>
    <property type="match status" value="1"/>
</dbReference>
<protein>
    <recommendedName>
        <fullName evidence="3">OmpR/PhoB-type domain-containing protein</fullName>
    </recommendedName>
</protein>
<dbReference type="EMBL" id="CP014845">
    <property type="protein sequence ID" value="AMR80976.1"/>
    <property type="molecule type" value="Genomic_DNA"/>
</dbReference>
<dbReference type="Gene3D" id="3.40.50.300">
    <property type="entry name" value="P-loop containing nucleotide triphosphate hydrolases"/>
    <property type="match status" value="1"/>
</dbReference>
<dbReference type="InterPro" id="IPR016032">
    <property type="entry name" value="Sig_transdc_resp-reg_C-effctor"/>
</dbReference>
<dbReference type="Proteomes" id="UP000075238">
    <property type="component" value="Chromosome 2"/>
</dbReference>
<dbReference type="RefSeq" id="WP_062802796.1">
    <property type="nucleotide sequence ID" value="NZ_CP014845.1"/>
</dbReference>
<evidence type="ECO:0000259" key="3">
    <source>
        <dbReference type="PROSITE" id="PS51755"/>
    </source>
</evidence>
<dbReference type="CDD" id="cd00383">
    <property type="entry name" value="trans_reg_C"/>
    <property type="match status" value="1"/>
</dbReference>
<gene>
    <name evidence="4" type="ORF">A2G96_24475</name>
</gene>
<dbReference type="Gene3D" id="1.25.40.10">
    <property type="entry name" value="Tetratricopeptide repeat domain"/>
    <property type="match status" value="1"/>
</dbReference>
<dbReference type="GO" id="GO:0006355">
    <property type="term" value="P:regulation of DNA-templated transcription"/>
    <property type="evidence" value="ECO:0007669"/>
    <property type="project" value="InterPro"/>
</dbReference>
<dbReference type="STRING" id="1796606.A2G96_24475"/>
<keyword evidence="5" id="KW-1185">Reference proteome</keyword>
<evidence type="ECO:0000256" key="2">
    <source>
        <dbReference type="PROSITE-ProRule" id="PRU01091"/>
    </source>
</evidence>
<evidence type="ECO:0000256" key="1">
    <source>
        <dbReference type="ARBA" id="ARBA00023125"/>
    </source>
</evidence>
<dbReference type="GO" id="GO:0003677">
    <property type="term" value="F:DNA binding"/>
    <property type="evidence" value="ECO:0007669"/>
    <property type="project" value="UniProtKB-UniRule"/>
</dbReference>